<evidence type="ECO:0000313" key="1">
    <source>
        <dbReference type="EMBL" id="PIN17354.1"/>
    </source>
</evidence>
<name>A0A2G9HIL5_9LAMI</name>
<evidence type="ECO:0000313" key="2">
    <source>
        <dbReference type="Proteomes" id="UP000231279"/>
    </source>
</evidence>
<dbReference type="EMBL" id="NKXS01001686">
    <property type="protein sequence ID" value="PIN17354.1"/>
    <property type="molecule type" value="Genomic_DNA"/>
</dbReference>
<dbReference type="AlphaFoldDB" id="A0A2G9HIL5"/>
<gene>
    <name evidence="1" type="ORF">CDL12_09990</name>
</gene>
<organism evidence="1 2">
    <name type="scientific">Handroanthus impetiginosus</name>
    <dbReference type="NCBI Taxonomy" id="429701"/>
    <lineage>
        <taxon>Eukaryota</taxon>
        <taxon>Viridiplantae</taxon>
        <taxon>Streptophyta</taxon>
        <taxon>Embryophyta</taxon>
        <taxon>Tracheophyta</taxon>
        <taxon>Spermatophyta</taxon>
        <taxon>Magnoliopsida</taxon>
        <taxon>eudicotyledons</taxon>
        <taxon>Gunneridae</taxon>
        <taxon>Pentapetalae</taxon>
        <taxon>asterids</taxon>
        <taxon>lamiids</taxon>
        <taxon>Lamiales</taxon>
        <taxon>Bignoniaceae</taxon>
        <taxon>Crescentiina</taxon>
        <taxon>Tabebuia alliance</taxon>
        <taxon>Handroanthus</taxon>
    </lineage>
</organism>
<accession>A0A2G9HIL5</accession>
<sequence>MCRNSRLPFLLFSSKEILYLSVHPLQKCLGMMRRRTAAELSSTRSWTGWPAGWEPALRQRSLLHWSAAPASTSPLPTQMTMPKRPRIALLLCSPNNRLSPPISFQSLPSLTPNVTCLRTYMRNSYSGKLICSRIELQ</sequence>
<keyword evidence="2" id="KW-1185">Reference proteome</keyword>
<reference evidence="2" key="1">
    <citation type="journal article" date="2018" name="Gigascience">
        <title>Genome assembly of the Pink Ipe (Handroanthus impetiginosus, Bignoniaceae), a highly valued, ecologically keystone Neotropical timber forest tree.</title>
        <authorList>
            <person name="Silva-Junior O.B."/>
            <person name="Grattapaglia D."/>
            <person name="Novaes E."/>
            <person name="Collevatti R.G."/>
        </authorList>
    </citation>
    <scope>NUCLEOTIDE SEQUENCE [LARGE SCALE GENOMIC DNA]</scope>
    <source>
        <strain evidence="2">cv. UFG-1</strain>
    </source>
</reference>
<proteinExistence type="predicted"/>
<dbReference type="Proteomes" id="UP000231279">
    <property type="component" value="Unassembled WGS sequence"/>
</dbReference>
<protein>
    <submittedName>
        <fullName evidence="1">Uncharacterized protein</fullName>
    </submittedName>
</protein>
<comment type="caution">
    <text evidence="1">The sequence shown here is derived from an EMBL/GenBank/DDBJ whole genome shotgun (WGS) entry which is preliminary data.</text>
</comment>